<name>A0A139AJF0_GONPJ</name>
<feature type="compositionally biased region" description="Polar residues" evidence="1">
    <location>
        <begin position="399"/>
        <end position="408"/>
    </location>
</feature>
<dbReference type="STRING" id="1344416.A0A139AJF0"/>
<proteinExistence type="predicted"/>
<keyword evidence="2" id="KW-0812">Transmembrane</keyword>
<dbReference type="AlphaFoldDB" id="A0A139AJF0"/>
<keyword evidence="4" id="KW-1185">Reference proteome</keyword>
<evidence type="ECO:0000256" key="2">
    <source>
        <dbReference type="SAM" id="Phobius"/>
    </source>
</evidence>
<reference evidence="3 4" key="1">
    <citation type="journal article" date="2015" name="Genome Biol. Evol.">
        <title>Phylogenomic analyses indicate that early fungi evolved digesting cell walls of algal ancestors of land plants.</title>
        <authorList>
            <person name="Chang Y."/>
            <person name="Wang S."/>
            <person name="Sekimoto S."/>
            <person name="Aerts A.L."/>
            <person name="Choi C."/>
            <person name="Clum A."/>
            <person name="LaButti K.M."/>
            <person name="Lindquist E.A."/>
            <person name="Yee Ngan C."/>
            <person name="Ohm R.A."/>
            <person name="Salamov A.A."/>
            <person name="Grigoriev I.V."/>
            <person name="Spatafora J.W."/>
            <person name="Berbee M.L."/>
        </authorList>
    </citation>
    <scope>NUCLEOTIDE SEQUENCE [LARGE SCALE GENOMIC DNA]</scope>
    <source>
        <strain evidence="3 4">JEL478</strain>
    </source>
</reference>
<accession>A0A139AJF0</accession>
<dbReference type="Proteomes" id="UP000070544">
    <property type="component" value="Unassembled WGS sequence"/>
</dbReference>
<organism evidence="3 4">
    <name type="scientific">Gonapodya prolifera (strain JEL478)</name>
    <name type="common">Monoblepharis prolifera</name>
    <dbReference type="NCBI Taxonomy" id="1344416"/>
    <lineage>
        <taxon>Eukaryota</taxon>
        <taxon>Fungi</taxon>
        <taxon>Fungi incertae sedis</taxon>
        <taxon>Chytridiomycota</taxon>
        <taxon>Chytridiomycota incertae sedis</taxon>
        <taxon>Monoblepharidomycetes</taxon>
        <taxon>Monoblepharidales</taxon>
        <taxon>Gonapodyaceae</taxon>
        <taxon>Gonapodya</taxon>
    </lineage>
</organism>
<dbReference type="PANTHER" id="PTHR38360:SF1">
    <property type="entry name" value="F12P19.7"/>
    <property type="match status" value="1"/>
</dbReference>
<feature type="transmembrane region" description="Helical" evidence="2">
    <location>
        <begin position="422"/>
        <end position="445"/>
    </location>
</feature>
<protein>
    <submittedName>
        <fullName evidence="3">Uncharacterized protein</fullName>
    </submittedName>
</protein>
<keyword evidence="2" id="KW-1133">Transmembrane helix</keyword>
<dbReference type="OrthoDB" id="409848at2759"/>
<sequence length="510" mass="55811">MDFAAETVMSQFWNITYTKSYKILENSKAGTTYILYPCGTPKPEIPNVLPNTSFHEVPAYFTGTASRTAAYGRKYASFPQQPLSPLPASHSSQSKVKYSPFFPGFDAKTAGVDVLFAREQEGTVTDIVQADVLGQSVLLSTYYEFLPLQKFEWIKFIAAFFNLESRADTIFDSVQQVLQCNAAALAQANLTAATGVVGRVNNVAWVGKNANGMYATLEYEYKVKMVQDTGSSPFPYVTLDRGEGIPSYLSKVDLLIDETESNVPLESLTDLLQVYNLTSPTVESDYAFVQKRMAFRLDDRRKAGASPLDDFQQSYWAMPDHIQQDVISMAYPFYNRNWTRMWLRNVALGEPFKVINSTQCPNGDPSSDFDLSYQRVTCRSQSGLSAAQPGPGSLGAGASFSSDQSSAGGTNGTSKGGLPTGAVIGIIAGSLGVVILSVVGIAIWYRARGQRGAFEDHLRGMGVVFSRGPTTESHRPPVVALAGGETDDRREWLRLEEMMGDGDEAPLRGR</sequence>
<dbReference type="EMBL" id="KQ965750">
    <property type="protein sequence ID" value="KXS16869.1"/>
    <property type="molecule type" value="Genomic_DNA"/>
</dbReference>
<dbReference type="PANTHER" id="PTHR38360">
    <property type="entry name" value="OS03G0120000 PROTEIN"/>
    <property type="match status" value="1"/>
</dbReference>
<evidence type="ECO:0000313" key="3">
    <source>
        <dbReference type="EMBL" id="KXS16869.1"/>
    </source>
</evidence>
<feature type="region of interest" description="Disordered" evidence="1">
    <location>
        <begin position="382"/>
        <end position="415"/>
    </location>
</feature>
<evidence type="ECO:0000313" key="4">
    <source>
        <dbReference type="Proteomes" id="UP000070544"/>
    </source>
</evidence>
<keyword evidence="2" id="KW-0472">Membrane</keyword>
<evidence type="ECO:0000256" key="1">
    <source>
        <dbReference type="SAM" id="MobiDB-lite"/>
    </source>
</evidence>
<gene>
    <name evidence="3" type="ORF">M427DRAFT_30970</name>
</gene>